<feature type="transmembrane region" description="Helical" evidence="2">
    <location>
        <begin position="7"/>
        <end position="31"/>
    </location>
</feature>
<dbReference type="EMBL" id="JADBEE010000002">
    <property type="protein sequence ID" value="MBE1515603.1"/>
    <property type="molecule type" value="Genomic_DNA"/>
</dbReference>
<dbReference type="InterPro" id="IPR038728">
    <property type="entry name" value="YkvI-like"/>
</dbReference>
<dbReference type="Proteomes" id="UP000636579">
    <property type="component" value="Unassembled WGS sequence"/>
</dbReference>
<feature type="region of interest" description="Disordered" evidence="1">
    <location>
        <begin position="403"/>
        <end position="423"/>
    </location>
</feature>
<feature type="transmembrane region" description="Helical" evidence="2">
    <location>
        <begin position="115"/>
        <end position="133"/>
    </location>
</feature>
<feature type="compositionally biased region" description="Basic and acidic residues" evidence="1">
    <location>
        <begin position="354"/>
        <end position="380"/>
    </location>
</feature>
<organism evidence="3 4">
    <name type="scientific">Nesterenkonia halotolerans</name>
    <dbReference type="NCBI Taxonomy" id="225325"/>
    <lineage>
        <taxon>Bacteria</taxon>
        <taxon>Bacillati</taxon>
        <taxon>Actinomycetota</taxon>
        <taxon>Actinomycetes</taxon>
        <taxon>Micrococcales</taxon>
        <taxon>Micrococcaceae</taxon>
        <taxon>Nesterenkonia</taxon>
    </lineage>
</organism>
<evidence type="ECO:0000313" key="4">
    <source>
        <dbReference type="Proteomes" id="UP000636579"/>
    </source>
</evidence>
<keyword evidence="2" id="KW-0812">Transmembrane</keyword>
<comment type="caution">
    <text evidence="3">The sequence shown here is derived from an EMBL/GenBank/DDBJ whole genome shotgun (WGS) entry which is preliminary data.</text>
</comment>
<feature type="region of interest" description="Disordered" evidence="1">
    <location>
        <begin position="354"/>
        <end position="388"/>
    </location>
</feature>
<feature type="transmembrane region" description="Helical" evidence="2">
    <location>
        <begin position="85"/>
        <end position="103"/>
    </location>
</feature>
<reference evidence="3 4" key="1">
    <citation type="submission" date="2020-10" db="EMBL/GenBank/DDBJ databases">
        <title>Sequencing the genomes of 1000 actinobacteria strains.</title>
        <authorList>
            <person name="Klenk H.-P."/>
        </authorList>
    </citation>
    <scope>NUCLEOTIDE SEQUENCE [LARGE SCALE GENOMIC DNA]</scope>
    <source>
        <strain evidence="3 4">DSM 15474</strain>
    </source>
</reference>
<protein>
    <submittedName>
        <fullName evidence="3">Membrane protein YkvI</fullName>
    </submittedName>
</protein>
<evidence type="ECO:0000256" key="2">
    <source>
        <dbReference type="SAM" id="Phobius"/>
    </source>
</evidence>
<sequence length="423" mass="45864">MKEQIKIGLAFVGLVVGAGFATGLEVIQYFMSFGLTGLWGIVLAGVIMAAAGAVILQLGCFFLAEEHHSVFRQIAHPVISRTLDIAVILTLFCIGFVMLAGAGSNLEQQFGLPTWIGSLIMVVLVATTGLLNVEKVSNIISGVTPLLILAVVTVFLYTLFNMPGDFGRLSELASAEASPVSPWWLSALNYVGLALILGVSMSLVIGGAHSSLRATMRGGLLGGTVYTILLAMLAFTMLANIEVVAGDDVPTLSLFESIHPVLALIMTFIIFLMIYNTAIGMFFALGKRVTASRPQRYVPVFFTLCAAGYGVSFVGFETLMTYVYPVLGYVGLAMVVLLVGWWVKERKKLSSEARRRERIRDLTEQREDPSQEFDEKHQAELEGALGESEADAARLEHVMTGELDLDRAISTQDPQTHDERSTT</sequence>
<dbReference type="PANTHER" id="PTHR37814">
    <property type="entry name" value="CONSERVED MEMBRANE PROTEIN"/>
    <property type="match status" value="1"/>
</dbReference>
<evidence type="ECO:0000256" key="1">
    <source>
        <dbReference type="SAM" id="MobiDB-lite"/>
    </source>
</evidence>
<proteinExistence type="predicted"/>
<accession>A0ABR9J9D8</accession>
<feature type="transmembrane region" description="Helical" evidence="2">
    <location>
        <begin position="220"/>
        <end position="241"/>
    </location>
</feature>
<feature type="transmembrane region" description="Helical" evidence="2">
    <location>
        <begin position="261"/>
        <end position="285"/>
    </location>
</feature>
<evidence type="ECO:0000313" key="3">
    <source>
        <dbReference type="EMBL" id="MBE1515603.1"/>
    </source>
</evidence>
<gene>
    <name evidence="3" type="ORF">H4W26_002395</name>
</gene>
<feature type="transmembrane region" description="Helical" evidence="2">
    <location>
        <begin position="187"/>
        <end position="208"/>
    </location>
</feature>
<feature type="transmembrane region" description="Helical" evidence="2">
    <location>
        <begin position="322"/>
        <end position="343"/>
    </location>
</feature>
<name>A0ABR9J9D8_9MICC</name>
<feature type="transmembrane region" description="Helical" evidence="2">
    <location>
        <begin position="140"/>
        <end position="160"/>
    </location>
</feature>
<dbReference type="RefSeq" id="WP_192592418.1">
    <property type="nucleotide sequence ID" value="NZ_JADBEE010000002.1"/>
</dbReference>
<dbReference type="PANTHER" id="PTHR37814:SF1">
    <property type="entry name" value="MEMBRANE PROTEIN"/>
    <property type="match status" value="1"/>
</dbReference>
<feature type="transmembrane region" description="Helical" evidence="2">
    <location>
        <begin position="37"/>
        <end position="64"/>
    </location>
</feature>
<feature type="transmembrane region" description="Helical" evidence="2">
    <location>
        <begin position="297"/>
        <end position="316"/>
    </location>
</feature>
<keyword evidence="2" id="KW-0472">Membrane</keyword>
<keyword evidence="4" id="KW-1185">Reference proteome</keyword>
<keyword evidence="2" id="KW-1133">Transmembrane helix</keyword>